<dbReference type="Gene3D" id="1.10.1750.10">
    <property type="match status" value="1"/>
</dbReference>
<evidence type="ECO:0008006" key="2">
    <source>
        <dbReference type="Google" id="ProtNLM"/>
    </source>
</evidence>
<dbReference type="AlphaFoldDB" id="X1HJJ3"/>
<comment type="caution">
    <text evidence="1">The sequence shown here is derived from an EMBL/GenBank/DDBJ whole genome shotgun (WGS) entry which is preliminary data.</text>
</comment>
<dbReference type="SUPFAM" id="SSF48295">
    <property type="entry name" value="TrpR-like"/>
    <property type="match status" value="1"/>
</dbReference>
<dbReference type="EMBL" id="BARU01006139">
    <property type="protein sequence ID" value="GAH45453.1"/>
    <property type="molecule type" value="Genomic_DNA"/>
</dbReference>
<organism evidence="1">
    <name type="scientific">marine sediment metagenome</name>
    <dbReference type="NCBI Taxonomy" id="412755"/>
    <lineage>
        <taxon>unclassified sequences</taxon>
        <taxon>metagenomes</taxon>
        <taxon>ecological metagenomes</taxon>
    </lineage>
</organism>
<dbReference type="GO" id="GO:0006270">
    <property type="term" value="P:DNA replication initiation"/>
    <property type="evidence" value="ECO:0007669"/>
    <property type="project" value="InterPro"/>
</dbReference>
<accession>X1HJJ3</accession>
<sequence length="46" mass="5228">SDIGRFFGGRTHSTVKHGIEKIEKEVLTDQGTADLVERCTARLRWL</sequence>
<dbReference type="GO" id="GO:0006275">
    <property type="term" value="P:regulation of DNA replication"/>
    <property type="evidence" value="ECO:0007669"/>
    <property type="project" value="InterPro"/>
</dbReference>
<dbReference type="PROSITE" id="PS01008">
    <property type="entry name" value="DNAA"/>
    <property type="match status" value="1"/>
</dbReference>
<protein>
    <recommendedName>
        <fullName evidence="2">Chromosomal replication initiator DnaA C-terminal domain-containing protein</fullName>
    </recommendedName>
</protein>
<evidence type="ECO:0000313" key="1">
    <source>
        <dbReference type="EMBL" id="GAH45453.1"/>
    </source>
</evidence>
<dbReference type="GO" id="GO:0003688">
    <property type="term" value="F:DNA replication origin binding"/>
    <property type="evidence" value="ECO:0007669"/>
    <property type="project" value="InterPro"/>
</dbReference>
<proteinExistence type="predicted"/>
<dbReference type="InterPro" id="IPR010921">
    <property type="entry name" value="Trp_repressor/repl_initiator"/>
</dbReference>
<dbReference type="InterPro" id="IPR018312">
    <property type="entry name" value="Chromosome_initiator_DnaA_CS"/>
</dbReference>
<name>X1HJJ3_9ZZZZ</name>
<feature type="non-terminal residue" evidence="1">
    <location>
        <position position="1"/>
    </location>
</feature>
<reference evidence="1" key="1">
    <citation type="journal article" date="2014" name="Front. Microbiol.">
        <title>High frequency of phylogenetically diverse reductive dehalogenase-homologous genes in deep subseafloor sedimentary metagenomes.</title>
        <authorList>
            <person name="Kawai M."/>
            <person name="Futagami T."/>
            <person name="Toyoda A."/>
            <person name="Takaki Y."/>
            <person name="Nishi S."/>
            <person name="Hori S."/>
            <person name="Arai W."/>
            <person name="Tsubouchi T."/>
            <person name="Morono Y."/>
            <person name="Uchiyama I."/>
            <person name="Ito T."/>
            <person name="Fujiyama A."/>
            <person name="Inagaki F."/>
            <person name="Takami H."/>
        </authorList>
    </citation>
    <scope>NUCLEOTIDE SEQUENCE</scope>
    <source>
        <strain evidence="1">Expedition CK06-06</strain>
    </source>
</reference>
<gene>
    <name evidence="1" type="ORF">S03H2_12055</name>
</gene>
<dbReference type="GO" id="GO:0005524">
    <property type="term" value="F:ATP binding"/>
    <property type="evidence" value="ECO:0007669"/>
    <property type="project" value="InterPro"/>
</dbReference>